<protein>
    <submittedName>
        <fullName evidence="2">Uncharacterized protein</fullName>
    </submittedName>
</protein>
<feature type="compositionally biased region" description="Basic and acidic residues" evidence="1">
    <location>
        <begin position="93"/>
        <end position="113"/>
    </location>
</feature>
<evidence type="ECO:0000256" key="1">
    <source>
        <dbReference type="SAM" id="MobiDB-lite"/>
    </source>
</evidence>
<accession>A0AAN9A7V8</accession>
<name>A0AAN9A7V8_HALRR</name>
<feature type="non-terminal residue" evidence="2">
    <location>
        <position position="1"/>
    </location>
</feature>
<dbReference type="AlphaFoldDB" id="A0AAN9A7V8"/>
<dbReference type="EMBL" id="JAXCGZ010002267">
    <property type="protein sequence ID" value="KAK7084111.1"/>
    <property type="molecule type" value="Genomic_DNA"/>
</dbReference>
<sequence>SIVDNSAPVLNFFIMGKNKLNAANPIKSGNPIYKKAGGGAFFKAKNRTKPLKLNLKQIPVGNKGKGTCSDKKKNTDEESRKLSGVSSSGKKCKLSETQRERMVTEEKDNKMDVENTPELENV</sequence>
<proteinExistence type="predicted"/>
<evidence type="ECO:0000313" key="3">
    <source>
        <dbReference type="Proteomes" id="UP001381693"/>
    </source>
</evidence>
<gene>
    <name evidence="2" type="ORF">SK128_022351</name>
</gene>
<feature type="region of interest" description="Disordered" evidence="1">
    <location>
        <begin position="58"/>
        <end position="122"/>
    </location>
</feature>
<organism evidence="2 3">
    <name type="scientific">Halocaridina rubra</name>
    <name type="common">Hawaiian red shrimp</name>
    <dbReference type="NCBI Taxonomy" id="373956"/>
    <lineage>
        <taxon>Eukaryota</taxon>
        <taxon>Metazoa</taxon>
        <taxon>Ecdysozoa</taxon>
        <taxon>Arthropoda</taxon>
        <taxon>Crustacea</taxon>
        <taxon>Multicrustacea</taxon>
        <taxon>Malacostraca</taxon>
        <taxon>Eumalacostraca</taxon>
        <taxon>Eucarida</taxon>
        <taxon>Decapoda</taxon>
        <taxon>Pleocyemata</taxon>
        <taxon>Caridea</taxon>
        <taxon>Atyoidea</taxon>
        <taxon>Atyidae</taxon>
        <taxon>Halocaridina</taxon>
    </lineage>
</organism>
<dbReference type="Proteomes" id="UP001381693">
    <property type="component" value="Unassembled WGS sequence"/>
</dbReference>
<comment type="caution">
    <text evidence="2">The sequence shown here is derived from an EMBL/GenBank/DDBJ whole genome shotgun (WGS) entry which is preliminary data.</text>
</comment>
<feature type="compositionally biased region" description="Basic and acidic residues" evidence="1">
    <location>
        <begin position="68"/>
        <end position="81"/>
    </location>
</feature>
<evidence type="ECO:0000313" key="2">
    <source>
        <dbReference type="EMBL" id="KAK7084111.1"/>
    </source>
</evidence>
<keyword evidence="3" id="KW-1185">Reference proteome</keyword>
<reference evidence="2 3" key="1">
    <citation type="submission" date="2023-11" db="EMBL/GenBank/DDBJ databases">
        <title>Halocaridina rubra genome assembly.</title>
        <authorList>
            <person name="Smith C."/>
        </authorList>
    </citation>
    <scope>NUCLEOTIDE SEQUENCE [LARGE SCALE GENOMIC DNA]</scope>
    <source>
        <strain evidence="2">EP-1</strain>
        <tissue evidence="2">Whole</tissue>
    </source>
</reference>